<proteinExistence type="predicted"/>
<dbReference type="RefSeq" id="YP_009801736.1">
    <property type="nucleotide sequence ID" value="NC_047974.1"/>
</dbReference>
<protein>
    <submittedName>
        <fullName evidence="2">Excisionase</fullName>
    </submittedName>
</protein>
<gene>
    <name evidence="2" type="primary">90</name>
    <name evidence="2" type="ORF">PBI_JACE_90</name>
</gene>
<evidence type="ECO:0000256" key="1">
    <source>
        <dbReference type="SAM" id="MobiDB-lite"/>
    </source>
</evidence>
<feature type="region of interest" description="Disordered" evidence="1">
    <location>
        <begin position="38"/>
        <end position="60"/>
    </location>
</feature>
<organism evidence="2 3">
    <name type="scientific">Gordonia phage Jace</name>
    <dbReference type="NCBI Taxonomy" id="2182360"/>
    <lineage>
        <taxon>Viruses</taxon>
        <taxon>Duplodnaviria</taxon>
        <taxon>Heunggongvirae</taxon>
        <taxon>Uroviricota</taxon>
        <taxon>Caudoviricetes</taxon>
        <taxon>Jacevirus</taxon>
        <taxon>Jacevirus jace</taxon>
    </lineage>
</organism>
<feature type="region of interest" description="Disordered" evidence="1">
    <location>
        <begin position="76"/>
        <end position="96"/>
    </location>
</feature>
<dbReference type="KEGG" id="vg:54992254"/>
<reference evidence="2 3" key="1">
    <citation type="submission" date="2018-03" db="EMBL/GenBank/DDBJ databases">
        <authorList>
            <person name="Garlena R.A."/>
            <person name="Russell D.A."/>
            <person name="Pope W.H."/>
            <person name="Jacobs-Sera D."/>
            <person name="Hatfull G.F."/>
        </authorList>
    </citation>
    <scope>NUCLEOTIDE SEQUENCE [LARGE SCALE GENOMIC DNA]</scope>
</reference>
<evidence type="ECO:0000313" key="2">
    <source>
        <dbReference type="EMBL" id="AWN03710.1"/>
    </source>
</evidence>
<accession>A0A2U8UJC0</accession>
<dbReference type="EMBL" id="MH153804">
    <property type="protein sequence ID" value="AWN03710.1"/>
    <property type="molecule type" value="Genomic_DNA"/>
</dbReference>
<dbReference type="GeneID" id="54992254"/>
<evidence type="ECO:0000313" key="3">
    <source>
        <dbReference type="Proteomes" id="UP000246975"/>
    </source>
</evidence>
<name>A0A2U8UJC0_9CAUD</name>
<keyword evidence="3" id="KW-1185">Reference proteome</keyword>
<dbReference type="Proteomes" id="UP000246975">
    <property type="component" value="Segment"/>
</dbReference>
<sequence>MTMTGYDARVTRTKFLDLAGVARLVGVSEGSIRTYHTRATANRKAGTPKPGDLPEPDEIFGRSPVWKQTTIERFMRNRPGRGAGGGAHMHKSRREP</sequence>